<evidence type="ECO:0000256" key="3">
    <source>
        <dbReference type="SAM" id="MobiDB-lite"/>
    </source>
</evidence>
<dbReference type="EMBL" id="LAZR01001967">
    <property type="protein sequence ID" value="KKN36414.1"/>
    <property type="molecule type" value="Genomic_DNA"/>
</dbReference>
<dbReference type="Gene3D" id="3.30.1360.10">
    <property type="entry name" value="RNA polymerase, RBP11-like subunit"/>
    <property type="match status" value="1"/>
</dbReference>
<reference evidence="5" key="1">
    <citation type="journal article" date="2015" name="Nature">
        <title>Complex archaea that bridge the gap between prokaryotes and eukaryotes.</title>
        <authorList>
            <person name="Spang A."/>
            <person name="Saw J.H."/>
            <person name="Jorgensen S.L."/>
            <person name="Zaremba-Niedzwiedzka K."/>
            <person name="Martijn J."/>
            <person name="Lind A.E."/>
            <person name="van Eijk R."/>
            <person name="Schleper C."/>
            <person name="Guy L."/>
            <person name="Ettema T.J."/>
        </authorList>
    </citation>
    <scope>NUCLEOTIDE SEQUENCE</scope>
</reference>
<sequence>MVKKKPVKSEDEIDENLEDDDLEDDELEFPKIEKETEKVEESEGESDESEEEDSDIEIEEEGPRFPDYVYLDLNLIRAHGDNDFELMVEGQSHGFLNIFVRFLLETPGVTMAAYKITGIELPKIYIRLDNLTDYDIKKVLFKATESLREEVIRVQKIFQILT</sequence>
<protein>
    <recommendedName>
        <fullName evidence="4">DNA-directed RNA polymerase RBP11-like dimerisation domain-containing protein</fullName>
    </recommendedName>
</protein>
<evidence type="ECO:0000313" key="5">
    <source>
        <dbReference type="EMBL" id="KKN36414.1"/>
    </source>
</evidence>
<evidence type="ECO:0000256" key="2">
    <source>
        <dbReference type="ARBA" id="ARBA00023163"/>
    </source>
</evidence>
<comment type="caution">
    <text evidence="5">The sequence shown here is derived from an EMBL/GenBank/DDBJ whole genome shotgun (WGS) entry which is preliminary data.</text>
</comment>
<proteinExistence type="predicted"/>
<dbReference type="AlphaFoldDB" id="A0A0F9Q1P0"/>
<gene>
    <name evidence="5" type="ORF">LCGC14_0773860</name>
</gene>
<feature type="domain" description="DNA-directed RNA polymerase RBP11-like dimerisation" evidence="4">
    <location>
        <begin position="85"/>
        <end position="151"/>
    </location>
</feature>
<dbReference type="GO" id="GO:0046983">
    <property type="term" value="F:protein dimerization activity"/>
    <property type="evidence" value="ECO:0007669"/>
    <property type="project" value="InterPro"/>
</dbReference>
<evidence type="ECO:0000259" key="4">
    <source>
        <dbReference type="Pfam" id="PF13656"/>
    </source>
</evidence>
<dbReference type="Pfam" id="PF13656">
    <property type="entry name" value="RNA_pol_L_2"/>
    <property type="match status" value="1"/>
</dbReference>
<dbReference type="InterPro" id="IPR036603">
    <property type="entry name" value="RBP11-like"/>
</dbReference>
<keyword evidence="1" id="KW-0240">DNA-directed RNA polymerase</keyword>
<keyword evidence="2" id="KW-0804">Transcription</keyword>
<dbReference type="GO" id="GO:0000428">
    <property type="term" value="C:DNA-directed RNA polymerase complex"/>
    <property type="evidence" value="ECO:0007669"/>
    <property type="project" value="UniProtKB-KW"/>
</dbReference>
<feature type="compositionally biased region" description="Acidic residues" evidence="3">
    <location>
        <begin position="42"/>
        <end position="60"/>
    </location>
</feature>
<name>A0A0F9Q1P0_9ZZZZ</name>
<feature type="compositionally biased region" description="Basic and acidic residues" evidence="3">
    <location>
        <begin position="28"/>
        <end position="41"/>
    </location>
</feature>
<accession>A0A0F9Q1P0</accession>
<dbReference type="SUPFAM" id="SSF55257">
    <property type="entry name" value="RBP11-like subunits of RNA polymerase"/>
    <property type="match status" value="1"/>
</dbReference>
<feature type="compositionally biased region" description="Acidic residues" evidence="3">
    <location>
        <begin position="11"/>
        <end position="27"/>
    </location>
</feature>
<dbReference type="GO" id="GO:0006351">
    <property type="term" value="P:DNA-templated transcription"/>
    <property type="evidence" value="ECO:0007669"/>
    <property type="project" value="InterPro"/>
</dbReference>
<feature type="region of interest" description="Disordered" evidence="3">
    <location>
        <begin position="1"/>
        <end position="63"/>
    </location>
</feature>
<dbReference type="InterPro" id="IPR009025">
    <property type="entry name" value="RBP11-like_dimer"/>
</dbReference>
<organism evidence="5">
    <name type="scientific">marine sediment metagenome</name>
    <dbReference type="NCBI Taxonomy" id="412755"/>
    <lineage>
        <taxon>unclassified sequences</taxon>
        <taxon>metagenomes</taxon>
        <taxon>ecological metagenomes</taxon>
    </lineage>
</organism>
<evidence type="ECO:0000256" key="1">
    <source>
        <dbReference type="ARBA" id="ARBA00022478"/>
    </source>
</evidence>